<evidence type="ECO:0000256" key="5">
    <source>
        <dbReference type="ARBA" id="ARBA00022490"/>
    </source>
</evidence>
<keyword evidence="9 12" id="KW-0456">Lyase</keyword>
<dbReference type="PROSITE" id="PS00666">
    <property type="entry name" value="DHDPS_2"/>
    <property type="match status" value="1"/>
</dbReference>
<comment type="caution">
    <text evidence="14">The sequence shown here is derived from an EMBL/GenBank/DDBJ whole genome shotgun (WGS) entry which is preliminary data.</text>
</comment>
<dbReference type="PIRSF" id="PIRSF001365">
    <property type="entry name" value="DHDPS"/>
    <property type="match status" value="1"/>
</dbReference>
<dbReference type="HAMAP" id="MF_00418">
    <property type="entry name" value="DapA"/>
    <property type="match status" value="1"/>
</dbReference>
<dbReference type="InterPro" id="IPR005263">
    <property type="entry name" value="DapA"/>
</dbReference>
<feature type="active site" description="Schiff-base intermediate with substrate" evidence="12">
    <location>
        <position position="161"/>
    </location>
</feature>
<dbReference type="InterPro" id="IPR020625">
    <property type="entry name" value="Schiff_base-form_aldolases_AS"/>
</dbReference>
<proteinExistence type="inferred from homology"/>
<dbReference type="SUPFAM" id="SSF51569">
    <property type="entry name" value="Aldolase"/>
    <property type="match status" value="1"/>
</dbReference>
<dbReference type="Proteomes" id="UP001595897">
    <property type="component" value="Unassembled WGS sequence"/>
</dbReference>
<dbReference type="Gene3D" id="3.20.20.70">
    <property type="entry name" value="Aldolase class I"/>
    <property type="match status" value="1"/>
</dbReference>
<comment type="subcellular location">
    <subcellularLocation>
        <location evidence="12">Cytoplasm</location>
    </subcellularLocation>
</comment>
<sequence length="293" mass="31643">MFKGSYVALVTPLLANGDIDNASLEALVQWHIESGTHGIVAVGTTGESATLPMDEHIDVVRQIVHYADGQVPIIAGSGANSTEEAIFLTKEMAKLSVDGFLSVVPYYNKPQQRGIIAHFEAIAEASDLPTILYNVPSRTVTDMSTDTVAALAKHPNIVGLKDATGDLSRLAETKQAVHGEFVNFSGDDASGCEFMCNGGDGVISVSANIAPHSMAQMCKHALAGDLSQAREFDAVLTELHHDLFIEPNPVIPKWALFKMGRINSPMLRLPMVLPELNSQKQIEQRLFQLGLIR</sequence>
<comment type="subunit">
    <text evidence="12">Homotetramer; dimer of dimers.</text>
</comment>
<evidence type="ECO:0000256" key="8">
    <source>
        <dbReference type="ARBA" id="ARBA00023154"/>
    </source>
</evidence>
<comment type="function">
    <text evidence="1 12">Catalyzes the condensation of (S)-aspartate-beta-semialdehyde [(S)-ASA] and pyruvate to 4-hydroxy-tetrahydrodipicolinate (HTPA).</text>
</comment>
<feature type="active site" description="Proton donor/acceptor" evidence="12">
    <location>
        <position position="133"/>
    </location>
</feature>
<dbReference type="SMART" id="SM01130">
    <property type="entry name" value="DHDPS"/>
    <property type="match status" value="1"/>
</dbReference>
<dbReference type="InterPro" id="IPR020624">
    <property type="entry name" value="Schiff_base-form_aldolases_CS"/>
</dbReference>
<evidence type="ECO:0000256" key="6">
    <source>
        <dbReference type="ARBA" id="ARBA00022605"/>
    </source>
</evidence>
<keyword evidence="7 12" id="KW-0220">Diaminopimelate biosynthesis</keyword>
<keyword evidence="6 12" id="KW-0028">Amino-acid biosynthesis</keyword>
<evidence type="ECO:0000256" key="13">
    <source>
        <dbReference type="PIRNR" id="PIRNR001365"/>
    </source>
</evidence>
<organism evidence="14 15">
    <name type="scientific">Glaciecola siphonariae</name>
    <dbReference type="NCBI Taxonomy" id="521012"/>
    <lineage>
        <taxon>Bacteria</taxon>
        <taxon>Pseudomonadati</taxon>
        <taxon>Pseudomonadota</taxon>
        <taxon>Gammaproteobacteria</taxon>
        <taxon>Alteromonadales</taxon>
        <taxon>Alteromonadaceae</taxon>
        <taxon>Glaciecola</taxon>
    </lineage>
</organism>
<comment type="similarity">
    <text evidence="3 12 13">Belongs to the DapA family.</text>
</comment>
<keyword evidence="15" id="KW-1185">Reference proteome</keyword>
<dbReference type="NCBIfam" id="TIGR00674">
    <property type="entry name" value="dapA"/>
    <property type="match status" value="1"/>
</dbReference>
<feature type="binding site" evidence="12">
    <location>
        <position position="203"/>
    </location>
    <ligand>
        <name>pyruvate</name>
        <dbReference type="ChEBI" id="CHEBI:15361"/>
    </ligand>
</feature>
<evidence type="ECO:0000256" key="9">
    <source>
        <dbReference type="ARBA" id="ARBA00023239"/>
    </source>
</evidence>
<dbReference type="CDD" id="cd00950">
    <property type="entry name" value="DHDPS"/>
    <property type="match status" value="1"/>
</dbReference>
<evidence type="ECO:0000256" key="1">
    <source>
        <dbReference type="ARBA" id="ARBA00003294"/>
    </source>
</evidence>
<name>A0ABV9LTI4_9ALTE</name>
<reference evidence="15" key="1">
    <citation type="journal article" date="2019" name="Int. J. Syst. Evol. Microbiol.">
        <title>The Global Catalogue of Microorganisms (GCM) 10K type strain sequencing project: providing services to taxonomists for standard genome sequencing and annotation.</title>
        <authorList>
            <consortium name="The Broad Institute Genomics Platform"/>
            <consortium name="The Broad Institute Genome Sequencing Center for Infectious Disease"/>
            <person name="Wu L."/>
            <person name="Ma J."/>
        </authorList>
    </citation>
    <scope>NUCLEOTIDE SEQUENCE [LARGE SCALE GENOMIC DNA]</scope>
    <source>
        <strain evidence="15">KACC 12507</strain>
    </source>
</reference>
<evidence type="ECO:0000313" key="14">
    <source>
        <dbReference type="EMBL" id="MFC4699314.1"/>
    </source>
</evidence>
<dbReference type="InterPro" id="IPR002220">
    <property type="entry name" value="DapA-like"/>
</dbReference>
<evidence type="ECO:0000256" key="3">
    <source>
        <dbReference type="ARBA" id="ARBA00007592"/>
    </source>
</evidence>
<dbReference type="RefSeq" id="WP_382406064.1">
    <property type="nucleotide sequence ID" value="NZ_JBHSGU010000002.1"/>
</dbReference>
<comment type="pathway">
    <text evidence="2 12">Amino-acid biosynthesis; L-lysine biosynthesis via DAP pathway; (S)-tetrahydrodipicolinate from L-aspartate: step 3/4.</text>
</comment>
<dbReference type="PANTHER" id="PTHR12128:SF66">
    <property type="entry name" value="4-HYDROXY-2-OXOGLUTARATE ALDOLASE, MITOCHONDRIAL"/>
    <property type="match status" value="1"/>
</dbReference>
<keyword evidence="5 12" id="KW-0963">Cytoplasm</keyword>
<evidence type="ECO:0000256" key="2">
    <source>
        <dbReference type="ARBA" id="ARBA00005120"/>
    </source>
</evidence>
<feature type="site" description="Part of a proton relay during catalysis" evidence="12">
    <location>
        <position position="44"/>
    </location>
</feature>
<comment type="catalytic activity">
    <reaction evidence="11 12">
        <text>L-aspartate 4-semialdehyde + pyruvate = (2S,4S)-4-hydroxy-2,3,4,5-tetrahydrodipicolinate + H2O + H(+)</text>
        <dbReference type="Rhea" id="RHEA:34171"/>
        <dbReference type="ChEBI" id="CHEBI:15361"/>
        <dbReference type="ChEBI" id="CHEBI:15377"/>
        <dbReference type="ChEBI" id="CHEBI:15378"/>
        <dbReference type="ChEBI" id="CHEBI:67139"/>
        <dbReference type="ChEBI" id="CHEBI:537519"/>
        <dbReference type="EC" id="4.3.3.7"/>
    </reaction>
</comment>
<feature type="site" description="Part of a proton relay during catalysis" evidence="12">
    <location>
        <position position="107"/>
    </location>
</feature>
<evidence type="ECO:0000256" key="7">
    <source>
        <dbReference type="ARBA" id="ARBA00022915"/>
    </source>
</evidence>
<dbReference type="EMBL" id="JBHSGU010000002">
    <property type="protein sequence ID" value="MFC4699314.1"/>
    <property type="molecule type" value="Genomic_DNA"/>
</dbReference>
<keyword evidence="8 12" id="KW-0457">Lysine biosynthesis</keyword>
<comment type="caution">
    <text evidence="12">Was originally thought to be a dihydrodipicolinate synthase (DHDPS), catalyzing the condensation of (S)-aspartate-beta-semialdehyde [(S)-ASA] and pyruvate to dihydrodipicolinate (DHDP). However, it was shown in E.coli that the product of the enzymatic reaction is not dihydrodipicolinate but in fact (4S)-4-hydroxy-2,3,4,5-tetrahydro-(2S)-dipicolinic acid (HTPA), and that the consecutive dehydration reaction leading to DHDP is not spontaneous but catalyzed by DapB.</text>
</comment>
<evidence type="ECO:0000256" key="4">
    <source>
        <dbReference type="ARBA" id="ARBA00012086"/>
    </source>
</evidence>
<dbReference type="GO" id="GO:0008840">
    <property type="term" value="F:4-hydroxy-tetrahydrodipicolinate synthase activity"/>
    <property type="evidence" value="ECO:0007669"/>
    <property type="project" value="UniProtKB-EC"/>
</dbReference>
<dbReference type="Pfam" id="PF00701">
    <property type="entry name" value="DHDPS"/>
    <property type="match status" value="1"/>
</dbReference>
<evidence type="ECO:0000256" key="10">
    <source>
        <dbReference type="ARBA" id="ARBA00023270"/>
    </source>
</evidence>
<protein>
    <recommendedName>
        <fullName evidence="4 12">4-hydroxy-tetrahydrodipicolinate synthase</fullName>
        <shortName evidence="12">HTPA synthase</shortName>
        <ecNumber evidence="4 12">4.3.3.7</ecNumber>
    </recommendedName>
</protein>
<dbReference type="EC" id="4.3.3.7" evidence="4 12"/>
<accession>A0ABV9LTI4</accession>
<dbReference type="InterPro" id="IPR013785">
    <property type="entry name" value="Aldolase_TIM"/>
</dbReference>
<dbReference type="PRINTS" id="PR00146">
    <property type="entry name" value="DHPICSNTHASE"/>
</dbReference>
<evidence type="ECO:0000313" key="15">
    <source>
        <dbReference type="Proteomes" id="UP001595897"/>
    </source>
</evidence>
<dbReference type="PROSITE" id="PS00665">
    <property type="entry name" value="DHDPS_1"/>
    <property type="match status" value="1"/>
</dbReference>
<dbReference type="PANTHER" id="PTHR12128">
    <property type="entry name" value="DIHYDRODIPICOLINATE SYNTHASE"/>
    <property type="match status" value="1"/>
</dbReference>
<evidence type="ECO:0000256" key="12">
    <source>
        <dbReference type="HAMAP-Rule" id="MF_00418"/>
    </source>
</evidence>
<evidence type="ECO:0000256" key="11">
    <source>
        <dbReference type="ARBA" id="ARBA00047836"/>
    </source>
</evidence>
<keyword evidence="10 12" id="KW-0704">Schiff base</keyword>
<feature type="binding site" evidence="12">
    <location>
        <position position="45"/>
    </location>
    <ligand>
        <name>pyruvate</name>
        <dbReference type="ChEBI" id="CHEBI:15361"/>
    </ligand>
</feature>
<gene>
    <name evidence="12 14" type="primary">dapA</name>
    <name evidence="14" type="ORF">ACFO4O_03965</name>
</gene>